<evidence type="ECO:0000256" key="12">
    <source>
        <dbReference type="ARBA" id="ARBA00042730"/>
    </source>
</evidence>
<dbReference type="Gene3D" id="3.30.429.10">
    <property type="entry name" value="Macrophage Migration Inhibitory Factor"/>
    <property type="match status" value="1"/>
</dbReference>
<dbReference type="InterPro" id="IPR014347">
    <property type="entry name" value="Tautomerase/MIF_sf"/>
</dbReference>
<name>A0A8H5G4P0_9AGAR</name>
<keyword evidence="4" id="KW-0964">Secreted</keyword>
<dbReference type="GO" id="GO:0050178">
    <property type="term" value="F:phenylpyruvate tautomerase activity"/>
    <property type="evidence" value="ECO:0007669"/>
    <property type="project" value="UniProtKB-EC"/>
</dbReference>
<comment type="subcellular location">
    <subcellularLocation>
        <location evidence="1">Secreted</location>
    </subcellularLocation>
</comment>
<comment type="caution">
    <text evidence="13">The sequence shown here is derived from an EMBL/GenBank/DDBJ whole genome shotgun (WGS) entry which is preliminary data.</text>
</comment>
<accession>A0A8H5G4P0</accession>
<evidence type="ECO:0000256" key="6">
    <source>
        <dbReference type="ARBA" id="ARBA00036735"/>
    </source>
</evidence>
<evidence type="ECO:0000313" key="14">
    <source>
        <dbReference type="Proteomes" id="UP000559027"/>
    </source>
</evidence>
<evidence type="ECO:0000256" key="5">
    <source>
        <dbReference type="ARBA" id="ARBA00023235"/>
    </source>
</evidence>
<dbReference type="OrthoDB" id="255819at2759"/>
<evidence type="ECO:0000256" key="1">
    <source>
        <dbReference type="ARBA" id="ARBA00004613"/>
    </source>
</evidence>
<proteinExistence type="inferred from homology"/>
<dbReference type="PANTHER" id="PTHR11954:SF6">
    <property type="entry name" value="MACROPHAGE MIGRATION INHIBITORY FACTOR"/>
    <property type="match status" value="1"/>
</dbReference>
<evidence type="ECO:0000256" key="3">
    <source>
        <dbReference type="ARBA" id="ARBA00022514"/>
    </source>
</evidence>
<protein>
    <recommendedName>
        <fullName evidence="12">L-dopachrome isomerase</fullName>
        <ecNumber evidence="9">5.3.2.1</ecNumber>
        <ecNumber evidence="8">5.3.3.12</ecNumber>
    </recommendedName>
    <alternativeName>
        <fullName evidence="10">L-dopachrome tautomerase</fullName>
    </alternativeName>
    <alternativeName>
        <fullName evidence="11">Phenylpyruvate tautomerase</fullName>
    </alternativeName>
</protein>
<keyword evidence="5" id="KW-0413">Isomerase</keyword>
<comment type="similarity">
    <text evidence="2">Belongs to the MIF family.</text>
</comment>
<dbReference type="EC" id="5.3.2.1" evidence="9"/>
<evidence type="ECO:0000256" key="4">
    <source>
        <dbReference type="ARBA" id="ARBA00022525"/>
    </source>
</evidence>
<keyword evidence="14" id="KW-1185">Reference proteome</keyword>
<dbReference type="AlphaFoldDB" id="A0A8H5G4P0"/>
<dbReference type="EC" id="5.3.3.12" evidence="8"/>
<keyword evidence="3" id="KW-0202">Cytokine</keyword>
<dbReference type="PANTHER" id="PTHR11954">
    <property type="entry name" value="D-DOPACHROME DECARBOXYLASE"/>
    <property type="match status" value="1"/>
</dbReference>
<evidence type="ECO:0000256" key="2">
    <source>
        <dbReference type="ARBA" id="ARBA00005851"/>
    </source>
</evidence>
<reference evidence="13 14" key="1">
    <citation type="journal article" date="2020" name="ISME J.">
        <title>Uncovering the hidden diversity of litter-decomposition mechanisms in mushroom-forming fungi.</title>
        <authorList>
            <person name="Floudas D."/>
            <person name="Bentzer J."/>
            <person name="Ahren D."/>
            <person name="Johansson T."/>
            <person name="Persson P."/>
            <person name="Tunlid A."/>
        </authorList>
    </citation>
    <scope>NUCLEOTIDE SEQUENCE [LARGE SCALE GENOMIC DNA]</scope>
    <source>
        <strain evidence="13 14">CBS 146.42</strain>
    </source>
</reference>
<evidence type="ECO:0000256" key="10">
    <source>
        <dbReference type="ARBA" id="ARBA00041631"/>
    </source>
</evidence>
<evidence type="ECO:0000256" key="8">
    <source>
        <dbReference type="ARBA" id="ARBA00038932"/>
    </source>
</evidence>
<dbReference type="Proteomes" id="UP000559027">
    <property type="component" value="Unassembled WGS sequence"/>
</dbReference>
<comment type="catalytic activity">
    <reaction evidence="7">
        <text>L-dopachrome = 5,6-dihydroxyindole-2-carboxylate</text>
        <dbReference type="Rhea" id="RHEA:13041"/>
        <dbReference type="ChEBI" id="CHEBI:16875"/>
        <dbReference type="ChEBI" id="CHEBI:57509"/>
        <dbReference type="EC" id="5.3.3.12"/>
    </reaction>
</comment>
<dbReference type="Pfam" id="PF01187">
    <property type="entry name" value="MIF"/>
    <property type="match status" value="1"/>
</dbReference>
<evidence type="ECO:0000256" key="9">
    <source>
        <dbReference type="ARBA" id="ARBA00039086"/>
    </source>
</evidence>
<evidence type="ECO:0000256" key="11">
    <source>
        <dbReference type="ARBA" id="ARBA00041912"/>
    </source>
</evidence>
<evidence type="ECO:0000256" key="7">
    <source>
        <dbReference type="ARBA" id="ARBA00036823"/>
    </source>
</evidence>
<evidence type="ECO:0000313" key="13">
    <source>
        <dbReference type="EMBL" id="KAF5358141.1"/>
    </source>
</evidence>
<dbReference type="SUPFAM" id="SSF55331">
    <property type="entry name" value="Tautomerase/MIF"/>
    <property type="match status" value="1"/>
</dbReference>
<dbReference type="InterPro" id="IPR001398">
    <property type="entry name" value="Macrophage_inhib_fac"/>
</dbReference>
<gene>
    <name evidence="13" type="ORF">D9756_001955</name>
</gene>
<dbReference type="EMBL" id="JAACJO010000005">
    <property type="protein sequence ID" value="KAF5358141.1"/>
    <property type="molecule type" value="Genomic_DNA"/>
</dbReference>
<sequence length="121" mass="13469">MPSLALTTNVRIHDPRAFTLKFSEFGAKVLGKPESYITVQYNYNDNMTFAGTHDPAFVLTIISLGNLKPEQNEVYSKTISEWLKQELGLSNDRGYIVFHDPGNSCIGYQGTTFGTIFGKPS</sequence>
<dbReference type="GO" id="GO:0004167">
    <property type="term" value="F:dopachrome isomerase activity"/>
    <property type="evidence" value="ECO:0007669"/>
    <property type="project" value="UniProtKB-EC"/>
</dbReference>
<organism evidence="13 14">
    <name type="scientific">Leucocoprinus leucothites</name>
    <dbReference type="NCBI Taxonomy" id="201217"/>
    <lineage>
        <taxon>Eukaryota</taxon>
        <taxon>Fungi</taxon>
        <taxon>Dikarya</taxon>
        <taxon>Basidiomycota</taxon>
        <taxon>Agaricomycotina</taxon>
        <taxon>Agaricomycetes</taxon>
        <taxon>Agaricomycetidae</taxon>
        <taxon>Agaricales</taxon>
        <taxon>Agaricineae</taxon>
        <taxon>Agaricaceae</taxon>
        <taxon>Leucocoprinus</taxon>
    </lineage>
</organism>
<comment type="catalytic activity">
    <reaction evidence="6">
        <text>3-phenylpyruvate = enol-phenylpyruvate</text>
        <dbReference type="Rhea" id="RHEA:17097"/>
        <dbReference type="ChEBI" id="CHEBI:16815"/>
        <dbReference type="ChEBI" id="CHEBI:18005"/>
        <dbReference type="EC" id="5.3.2.1"/>
    </reaction>
</comment>
<dbReference type="GO" id="GO:0005615">
    <property type="term" value="C:extracellular space"/>
    <property type="evidence" value="ECO:0007669"/>
    <property type="project" value="UniProtKB-KW"/>
</dbReference>